<accession>A0A2P2Q3V7</accession>
<sequence>MHWIVKHMSLK</sequence>
<reference evidence="1" key="1">
    <citation type="submission" date="2018-02" db="EMBL/GenBank/DDBJ databases">
        <title>Rhizophora mucronata_Transcriptome.</title>
        <authorList>
            <person name="Meera S.P."/>
            <person name="Sreeshan A."/>
            <person name="Augustine A."/>
        </authorList>
    </citation>
    <scope>NUCLEOTIDE SEQUENCE</scope>
    <source>
        <tissue evidence="1">Leaf</tissue>
    </source>
</reference>
<name>A0A2P2Q3V7_RHIMU</name>
<dbReference type="EMBL" id="GGEC01081182">
    <property type="protein sequence ID" value="MBX61666.1"/>
    <property type="molecule type" value="Transcribed_RNA"/>
</dbReference>
<proteinExistence type="predicted"/>
<protein>
    <submittedName>
        <fullName evidence="1">Uncharacterized protein</fullName>
    </submittedName>
</protein>
<organism evidence="1">
    <name type="scientific">Rhizophora mucronata</name>
    <name type="common">Asiatic mangrove</name>
    <dbReference type="NCBI Taxonomy" id="61149"/>
    <lineage>
        <taxon>Eukaryota</taxon>
        <taxon>Viridiplantae</taxon>
        <taxon>Streptophyta</taxon>
        <taxon>Embryophyta</taxon>
        <taxon>Tracheophyta</taxon>
        <taxon>Spermatophyta</taxon>
        <taxon>Magnoliopsida</taxon>
        <taxon>eudicotyledons</taxon>
        <taxon>Gunneridae</taxon>
        <taxon>Pentapetalae</taxon>
        <taxon>rosids</taxon>
        <taxon>fabids</taxon>
        <taxon>Malpighiales</taxon>
        <taxon>Rhizophoraceae</taxon>
        <taxon>Rhizophora</taxon>
    </lineage>
</organism>
<evidence type="ECO:0000313" key="1">
    <source>
        <dbReference type="EMBL" id="MBX61666.1"/>
    </source>
</evidence>